<reference evidence="6" key="1">
    <citation type="journal article" date="2024" name="Gigascience">
        <title>Chromosome-level genome of the poultry shaft louse Menopon gallinae provides insight into the host-switching and adaptive evolution of parasitic lice.</title>
        <authorList>
            <person name="Xu Y."/>
            <person name="Ma L."/>
            <person name="Liu S."/>
            <person name="Liang Y."/>
            <person name="Liu Q."/>
            <person name="He Z."/>
            <person name="Tian L."/>
            <person name="Duan Y."/>
            <person name="Cai W."/>
            <person name="Li H."/>
            <person name="Song F."/>
        </authorList>
    </citation>
    <scope>NUCLEOTIDE SEQUENCE</scope>
    <source>
        <strain evidence="6">Cailab_2023a</strain>
    </source>
</reference>
<evidence type="ECO:0000259" key="4">
    <source>
        <dbReference type="Pfam" id="PF06211"/>
    </source>
</evidence>
<dbReference type="InterPro" id="IPR045806">
    <property type="entry name" value="BAMBI_C"/>
</dbReference>
<evidence type="ECO:0000256" key="3">
    <source>
        <dbReference type="SAM" id="SignalP"/>
    </source>
</evidence>
<feature type="signal peptide" evidence="3">
    <location>
        <begin position="1"/>
        <end position="18"/>
    </location>
</feature>
<feature type="chain" id="PRO_5043811291" description="BMP and activin membrane-bound inhibitor homolog" evidence="3">
    <location>
        <begin position="19"/>
        <end position="343"/>
    </location>
</feature>
<proteinExistence type="predicted"/>
<name>A0AAW2HG72_9NEOP</name>
<dbReference type="AlphaFoldDB" id="A0AAW2HG72"/>
<accession>A0AAW2HG72</accession>
<dbReference type="InterPro" id="IPR045860">
    <property type="entry name" value="Snake_toxin-like_sf"/>
</dbReference>
<keyword evidence="3" id="KW-0732">Signal</keyword>
<dbReference type="InterPro" id="IPR045807">
    <property type="entry name" value="BAMBI_N"/>
</dbReference>
<evidence type="ECO:0000256" key="1">
    <source>
        <dbReference type="SAM" id="MobiDB-lite"/>
    </source>
</evidence>
<evidence type="ECO:0000256" key="2">
    <source>
        <dbReference type="SAM" id="Phobius"/>
    </source>
</evidence>
<feature type="compositionally biased region" description="Basic and acidic residues" evidence="1">
    <location>
        <begin position="278"/>
        <end position="290"/>
    </location>
</feature>
<dbReference type="EMBL" id="JARGDH010000005">
    <property type="protein sequence ID" value="KAL0268518.1"/>
    <property type="molecule type" value="Genomic_DNA"/>
</dbReference>
<evidence type="ECO:0000259" key="5">
    <source>
        <dbReference type="Pfam" id="PF19337"/>
    </source>
</evidence>
<feature type="region of interest" description="Disordered" evidence="1">
    <location>
        <begin position="263"/>
        <end position="290"/>
    </location>
</feature>
<dbReference type="SUPFAM" id="SSF57302">
    <property type="entry name" value="Snake toxin-like"/>
    <property type="match status" value="1"/>
</dbReference>
<dbReference type="Pfam" id="PF19337">
    <property type="entry name" value="BAMBI_C"/>
    <property type="match status" value="1"/>
</dbReference>
<feature type="transmembrane region" description="Helical" evidence="2">
    <location>
        <begin position="136"/>
        <end position="161"/>
    </location>
</feature>
<organism evidence="6">
    <name type="scientific">Menopon gallinae</name>
    <name type="common">poultry shaft louse</name>
    <dbReference type="NCBI Taxonomy" id="328185"/>
    <lineage>
        <taxon>Eukaryota</taxon>
        <taxon>Metazoa</taxon>
        <taxon>Ecdysozoa</taxon>
        <taxon>Arthropoda</taxon>
        <taxon>Hexapoda</taxon>
        <taxon>Insecta</taxon>
        <taxon>Pterygota</taxon>
        <taxon>Neoptera</taxon>
        <taxon>Paraneoptera</taxon>
        <taxon>Psocodea</taxon>
        <taxon>Troctomorpha</taxon>
        <taxon>Phthiraptera</taxon>
        <taxon>Amblycera</taxon>
        <taxon>Menoponidae</taxon>
        <taxon>Menopon</taxon>
    </lineage>
</organism>
<sequence>MGLLCVVLLVSFFFAAKCEKIRCYCNLEECRPEGDSCSMEDGGCFSDFLDYRDITRARHGCLHLLDRRRQEQCRNAPVPSGGPRSLLLCCRSDMCNQVLSPVSLVTHPIIGSLINATEGHNISGRMYDHRNNTNEVWFKAATIAVPICGAMILLMLVALAFKILRTDHVNVEKYRSDANSNANFNSHIFSFKSNDLNPKDLAKKVPLLYEARQFEVRNEADFRNFTATRIHYGQNVNVLREKEEIGLNKMQKNAENARMNLERPQGAADQEDADEAEPAPRDPPEQVRVEVEDPRVLATLSLNLDKNDCLNSCNLYKNQRTEGEPSTVEVCGDSDKLYDKYWL</sequence>
<evidence type="ECO:0008006" key="7">
    <source>
        <dbReference type="Google" id="ProtNLM"/>
    </source>
</evidence>
<feature type="domain" description="BMP and activin membrane-bound inhibitor C-terminal" evidence="5">
    <location>
        <begin position="130"/>
        <end position="207"/>
    </location>
</feature>
<keyword evidence="2" id="KW-1133">Transmembrane helix</keyword>
<comment type="caution">
    <text evidence="6">The sequence shown here is derived from an EMBL/GenBank/DDBJ whole genome shotgun (WGS) entry which is preliminary data.</text>
</comment>
<dbReference type="CDD" id="cd23576">
    <property type="entry name" value="TFP_LU_ECD_BAMBI"/>
    <property type="match status" value="1"/>
</dbReference>
<feature type="domain" description="BMP and activin membrane-bound inhibitor N-terminal" evidence="4">
    <location>
        <begin position="19"/>
        <end position="96"/>
    </location>
</feature>
<keyword evidence="2" id="KW-0472">Membrane</keyword>
<dbReference type="Pfam" id="PF06211">
    <property type="entry name" value="BAMBI"/>
    <property type="match status" value="1"/>
</dbReference>
<gene>
    <name evidence="6" type="ORF">PYX00_010432</name>
</gene>
<evidence type="ECO:0000313" key="6">
    <source>
        <dbReference type="EMBL" id="KAL0268518.1"/>
    </source>
</evidence>
<protein>
    <recommendedName>
        <fullName evidence="7">BMP and activin membrane-bound inhibitor homolog</fullName>
    </recommendedName>
</protein>
<dbReference type="Gene3D" id="2.10.60.10">
    <property type="entry name" value="CD59"/>
    <property type="match status" value="1"/>
</dbReference>
<keyword evidence="2" id="KW-0812">Transmembrane</keyword>